<reference evidence="1 2" key="1">
    <citation type="submission" date="2023-11" db="EMBL/GenBank/DDBJ databases">
        <title>Draft genome of Azohydromonas lata strain H1 (DSM1123), a polyhydroxyalkanoate producer.</title>
        <authorList>
            <person name="Traversa D."/>
            <person name="D'Addabbo P."/>
            <person name="Pazzani C."/>
            <person name="Manzari C."/>
            <person name="Chiara M."/>
            <person name="Scrascia M."/>
        </authorList>
    </citation>
    <scope>NUCLEOTIDE SEQUENCE [LARGE SCALE GENOMIC DNA]</scope>
    <source>
        <strain evidence="1 2">H1</strain>
    </source>
</reference>
<protein>
    <submittedName>
        <fullName evidence="1">SRPBCC family protein</fullName>
    </submittedName>
</protein>
<accession>A0ABU5I9G0</accession>
<evidence type="ECO:0000313" key="2">
    <source>
        <dbReference type="Proteomes" id="UP001293718"/>
    </source>
</evidence>
<comment type="caution">
    <text evidence="1">The sequence shown here is derived from an EMBL/GenBank/DDBJ whole genome shotgun (WGS) entry which is preliminary data.</text>
</comment>
<sequence>MAQPLRLRHRTEVLVNADAQRLFEHLDDPRRLSAHMGKPSAMMAGAAMALTTDAGGGRSIGSVYRLHGKVLGLNLDVSSRVEERAPPLRKTWHTVGEPRLLVVGRYRMGFDIAPLERGCRLGVFIEYAWPESRPWLGRIFGAAYARWCTRRMAIDARAAFP</sequence>
<evidence type="ECO:0000313" key="1">
    <source>
        <dbReference type="EMBL" id="MDZ5455732.1"/>
    </source>
</evidence>
<dbReference type="Gene3D" id="3.30.530.20">
    <property type="match status" value="1"/>
</dbReference>
<dbReference type="RefSeq" id="WP_238446931.1">
    <property type="nucleotide sequence ID" value="NZ_JAXOJX010000003.1"/>
</dbReference>
<organism evidence="1 2">
    <name type="scientific">Azohydromonas lata</name>
    <dbReference type="NCBI Taxonomy" id="45677"/>
    <lineage>
        <taxon>Bacteria</taxon>
        <taxon>Pseudomonadati</taxon>
        <taxon>Pseudomonadota</taxon>
        <taxon>Betaproteobacteria</taxon>
        <taxon>Burkholderiales</taxon>
        <taxon>Sphaerotilaceae</taxon>
        <taxon>Azohydromonas</taxon>
    </lineage>
</organism>
<gene>
    <name evidence="1" type="ORF">SM757_04010</name>
</gene>
<dbReference type="InterPro" id="IPR023393">
    <property type="entry name" value="START-like_dom_sf"/>
</dbReference>
<keyword evidence="2" id="KW-1185">Reference proteome</keyword>
<proteinExistence type="predicted"/>
<dbReference type="CDD" id="cd07812">
    <property type="entry name" value="SRPBCC"/>
    <property type="match status" value="1"/>
</dbReference>
<dbReference type="EMBL" id="JAXOJX010000003">
    <property type="protein sequence ID" value="MDZ5455732.1"/>
    <property type="molecule type" value="Genomic_DNA"/>
</dbReference>
<dbReference type="SUPFAM" id="SSF55961">
    <property type="entry name" value="Bet v1-like"/>
    <property type="match status" value="1"/>
</dbReference>
<name>A0ABU5I9G0_9BURK</name>
<dbReference type="Proteomes" id="UP001293718">
    <property type="component" value="Unassembled WGS sequence"/>
</dbReference>